<feature type="region of interest" description="Disordered" evidence="1">
    <location>
        <begin position="352"/>
        <end position="371"/>
    </location>
</feature>
<keyword evidence="3" id="KW-1185">Reference proteome</keyword>
<dbReference type="Proteomes" id="UP001316803">
    <property type="component" value="Unassembled WGS sequence"/>
</dbReference>
<dbReference type="AlphaFoldDB" id="A0AAN8EF61"/>
<evidence type="ECO:0000313" key="2">
    <source>
        <dbReference type="EMBL" id="KAK5950093.1"/>
    </source>
</evidence>
<gene>
    <name evidence="2" type="ORF">OHC33_008808</name>
</gene>
<protein>
    <recommendedName>
        <fullName evidence="4">F-box domain-containing protein</fullName>
    </recommendedName>
</protein>
<evidence type="ECO:0008006" key="4">
    <source>
        <dbReference type="Google" id="ProtNLM"/>
    </source>
</evidence>
<reference evidence="2 3" key="1">
    <citation type="submission" date="2022-12" db="EMBL/GenBank/DDBJ databases">
        <title>Genomic features and morphological characterization of a novel Knufia sp. strain isolated from spacecraft assembly facility.</title>
        <authorList>
            <person name="Teixeira M."/>
            <person name="Chander A.M."/>
            <person name="Stajich J.E."/>
            <person name="Venkateswaran K."/>
        </authorList>
    </citation>
    <scope>NUCLEOTIDE SEQUENCE [LARGE SCALE GENOMIC DNA]</scope>
    <source>
        <strain evidence="2 3">FJI-L2-BK-P2</strain>
    </source>
</reference>
<dbReference type="EMBL" id="JAKLMC020000029">
    <property type="protein sequence ID" value="KAK5950093.1"/>
    <property type="molecule type" value="Genomic_DNA"/>
</dbReference>
<name>A0AAN8EF61_9EURO</name>
<accession>A0AAN8EF61</accession>
<proteinExistence type="predicted"/>
<comment type="caution">
    <text evidence="2">The sequence shown here is derived from an EMBL/GenBank/DDBJ whole genome shotgun (WGS) entry which is preliminary data.</text>
</comment>
<organism evidence="2 3">
    <name type="scientific">Knufia fluminis</name>
    <dbReference type="NCBI Taxonomy" id="191047"/>
    <lineage>
        <taxon>Eukaryota</taxon>
        <taxon>Fungi</taxon>
        <taxon>Dikarya</taxon>
        <taxon>Ascomycota</taxon>
        <taxon>Pezizomycotina</taxon>
        <taxon>Eurotiomycetes</taxon>
        <taxon>Chaetothyriomycetidae</taxon>
        <taxon>Chaetothyriales</taxon>
        <taxon>Trichomeriaceae</taxon>
        <taxon>Knufia</taxon>
    </lineage>
</organism>
<evidence type="ECO:0000313" key="3">
    <source>
        <dbReference type="Proteomes" id="UP001316803"/>
    </source>
</evidence>
<sequence length="436" mass="50394">MSCSDFFHQNHINDGPPQPNQFQLAQDAQSHSPLLQLPQEILTMILRLLLVNSVPLTHLTGSASGIHRRESSPHPHAQIACPNYSFAPALLQTCQELQHQGAKLIYGENTLRITFVLGRGGWYSSATRSLNTCYILDATITYMESQDRFFDFRPEAYDDWPMTFRSPQESEKVDSIRNALHRFGKCHITVAESSRRHWIHTNWSVAPRRTWLEYHCQALANVARLLHTVVHNKHVVLVLTFPQPEWTRKPGSPTRGIAGNNYVRNPTQWTLQEVVCLRWWKCRSIDIQTPYMPESVKVYLEKAITAPLSGRKPESDLESYRDPKEDLLGRYFLIHQRINHICDRIKLSSRRNPNSPFADRSRLHHPRDSFRHSQERLMRDAMTDQQNSFNAQETILKESIRDNLAKCTSEQKEQYGTVAATIERHLELLGTDVGWT</sequence>
<feature type="region of interest" description="Disordered" evidence="1">
    <location>
        <begin position="1"/>
        <end position="27"/>
    </location>
</feature>
<evidence type="ECO:0000256" key="1">
    <source>
        <dbReference type="SAM" id="MobiDB-lite"/>
    </source>
</evidence>